<dbReference type="InterPro" id="IPR011990">
    <property type="entry name" value="TPR-like_helical_dom_sf"/>
</dbReference>
<keyword evidence="1" id="KW-0449">Lipoprotein</keyword>
<dbReference type="Pfam" id="PF12771">
    <property type="entry name" value="SusD-like_2"/>
    <property type="match status" value="1"/>
</dbReference>
<dbReference type="EMBL" id="JACNYL010000004">
    <property type="protein sequence ID" value="MBD1423119.1"/>
    <property type="molecule type" value="Genomic_DNA"/>
</dbReference>
<gene>
    <name evidence="1" type="ORF">H8B21_16250</name>
</gene>
<name>A0ABR7XVR9_9SPHI</name>
<dbReference type="RefSeq" id="WP_190314841.1">
    <property type="nucleotide sequence ID" value="NZ_JACNYL010000004.1"/>
</dbReference>
<dbReference type="Gene3D" id="1.25.40.390">
    <property type="match status" value="1"/>
</dbReference>
<evidence type="ECO:0000313" key="2">
    <source>
        <dbReference type="Proteomes" id="UP000651112"/>
    </source>
</evidence>
<reference evidence="1 2" key="1">
    <citation type="submission" date="2020-08" db="EMBL/GenBank/DDBJ databases">
        <title>Sphingobacterium sp. DN00404 isolated from aquaculture water.</title>
        <authorList>
            <person name="Zhang M."/>
        </authorList>
    </citation>
    <scope>NUCLEOTIDE SEQUENCE [LARGE SCALE GENOMIC DNA]</scope>
    <source>
        <strain evidence="1 2">KCTC 42746</strain>
    </source>
</reference>
<sequence length="536" mass="60061">MKTIKYISLFVLIVLLHGCTKDLTSLNENPAGYSELDPAYQFTAVQAGMSGDREDVWRYDLLLASPMVQHLGGAWGIQAGGMYQVFDLTYWASHWEKTYPRELKNIEDVVYKTADDPEQVNIHAAARILRVMIYAKMTDLYGDIPYSEAIKGYTAGILLPKYDKQEDIYVDFFKELDEAVAQLNVDKGPFDGDLFYNGNVAQWKKLGNSLRLRLGFRLTKVDEQEARKQVEAALNGGVLESNADIAMTKHMNLSYRENEYRGNGRSQVFKNEAISSGFKLTTTLVDYMHDRQDPRLKIYGGTYLGDGIVGVSQSIQDITDYIEPIGVRPGAMGWDYWEDYGSIVDGDGISRWVGHSFKFVQPSIYVSALDAPFFHLTYAEVEFLKAEAALRGWAGLSHANAVGHFHHGIEASCAMMAHYPGAPAIDTDKIEALKASYSPFPSDFAEAMDAVHGQMWVNFFLNGAEAYANYRRTGYPSVIIPFEGTASNPTETGGVIPKRFFYPQSELIQNATNVEGAISRMGGKDDWLKPVWWDNQ</sequence>
<comment type="caution">
    <text evidence="1">The sequence shown here is derived from an EMBL/GenBank/DDBJ whole genome shotgun (WGS) entry which is preliminary data.</text>
</comment>
<accession>A0ABR7XVR9</accession>
<dbReference type="SUPFAM" id="SSF48452">
    <property type="entry name" value="TPR-like"/>
    <property type="match status" value="1"/>
</dbReference>
<evidence type="ECO:0000313" key="1">
    <source>
        <dbReference type="EMBL" id="MBD1423119.1"/>
    </source>
</evidence>
<dbReference type="InterPro" id="IPR041662">
    <property type="entry name" value="SusD-like_2"/>
</dbReference>
<keyword evidence="2" id="KW-1185">Reference proteome</keyword>
<dbReference type="Proteomes" id="UP000651112">
    <property type="component" value="Unassembled WGS sequence"/>
</dbReference>
<organism evidence="1 2">
    <name type="scientific">Sphingobacterium chuzhouense</name>
    <dbReference type="NCBI Taxonomy" id="1742264"/>
    <lineage>
        <taxon>Bacteria</taxon>
        <taxon>Pseudomonadati</taxon>
        <taxon>Bacteroidota</taxon>
        <taxon>Sphingobacteriia</taxon>
        <taxon>Sphingobacteriales</taxon>
        <taxon>Sphingobacteriaceae</taxon>
        <taxon>Sphingobacterium</taxon>
    </lineage>
</organism>
<proteinExistence type="predicted"/>
<protein>
    <submittedName>
        <fullName evidence="1">SusD/RagB family nutrient-binding outer membrane lipoprotein</fullName>
    </submittedName>
</protein>